<comment type="caution">
    <text evidence="1">The sequence shown here is derived from an EMBL/GenBank/DDBJ whole genome shotgun (WGS) entry which is preliminary data.</text>
</comment>
<organism evidence="1 2">
    <name type="scientific">Variovorax beijingensis</name>
    <dbReference type="NCBI Taxonomy" id="2496117"/>
    <lineage>
        <taxon>Bacteria</taxon>
        <taxon>Pseudomonadati</taxon>
        <taxon>Pseudomonadota</taxon>
        <taxon>Betaproteobacteria</taxon>
        <taxon>Burkholderiales</taxon>
        <taxon>Comamonadaceae</taxon>
        <taxon>Variovorax</taxon>
    </lineage>
</organism>
<dbReference type="RefSeq" id="WP_124962021.1">
    <property type="nucleotide sequence ID" value="NZ_RQXU01000038.1"/>
</dbReference>
<dbReference type="EMBL" id="RQXU01000038">
    <property type="protein sequence ID" value="RRH80476.1"/>
    <property type="molecule type" value="Genomic_DNA"/>
</dbReference>
<gene>
    <name evidence="1" type="ORF">EH244_30475</name>
</gene>
<dbReference type="Proteomes" id="UP000271590">
    <property type="component" value="Unassembled WGS sequence"/>
</dbReference>
<protein>
    <submittedName>
        <fullName evidence="1">Uncharacterized protein</fullName>
    </submittedName>
</protein>
<evidence type="ECO:0000313" key="2">
    <source>
        <dbReference type="Proteomes" id="UP000271590"/>
    </source>
</evidence>
<dbReference type="AlphaFoldDB" id="A0A3P3E333"/>
<reference evidence="1 2" key="1">
    <citation type="submission" date="2018-11" db="EMBL/GenBank/DDBJ databases">
        <title>The genome of Variovorax sp T529.</title>
        <authorList>
            <person name="Gao J."/>
        </authorList>
    </citation>
    <scope>NUCLEOTIDE SEQUENCE [LARGE SCALE GENOMIC DNA]</scope>
    <source>
        <strain evidence="1 2">T529</strain>
    </source>
</reference>
<sequence length="66" mass="7676">MEDDIPTDLWIYYCAQQLKRHWRTVDPEQLEELATDLACEAHLRTLSPRAAALKWLEPVLTPGEAR</sequence>
<accession>A0A3P3E333</accession>
<evidence type="ECO:0000313" key="1">
    <source>
        <dbReference type="EMBL" id="RRH80476.1"/>
    </source>
</evidence>
<proteinExistence type="predicted"/>
<name>A0A3P3E333_9BURK</name>